<comment type="caution">
    <text evidence="2">The sequence shown here is derived from an EMBL/GenBank/DDBJ whole genome shotgun (WGS) entry which is preliminary data.</text>
</comment>
<keyword evidence="3" id="KW-1185">Reference proteome</keyword>
<dbReference type="Pfam" id="PF02321">
    <property type="entry name" value="OEP"/>
    <property type="match status" value="1"/>
</dbReference>
<name>A0A2S8A8Z4_9FLAO</name>
<dbReference type="OrthoDB" id="9791261at2"/>
<evidence type="ECO:0000313" key="3">
    <source>
        <dbReference type="Proteomes" id="UP000238042"/>
    </source>
</evidence>
<dbReference type="PANTHER" id="PTHR30203">
    <property type="entry name" value="OUTER MEMBRANE CATION EFFLUX PROTEIN"/>
    <property type="match status" value="1"/>
</dbReference>
<dbReference type="SUPFAM" id="SSF56954">
    <property type="entry name" value="Outer membrane efflux proteins (OEP)"/>
    <property type="match status" value="1"/>
</dbReference>
<accession>A0A2S8A8Z4</accession>
<dbReference type="AlphaFoldDB" id="A0A2S8A8Z4"/>
<comment type="similarity">
    <text evidence="1">Belongs to the outer membrane factor (OMF) (TC 1.B.17) family.</text>
</comment>
<dbReference type="EMBL" id="PSZM01000043">
    <property type="protein sequence ID" value="PQL91038.1"/>
    <property type="molecule type" value="Genomic_DNA"/>
</dbReference>
<dbReference type="RefSeq" id="WP_105247304.1">
    <property type="nucleotide sequence ID" value="NZ_PSZM01000043.1"/>
</dbReference>
<protein>
    <recommendedName>
        <fullName evidence="4">TolC family protein</fullName>
    </recommendedName>
</protein>
<dbReference type="Proteomes" id="UP000238042">
    <property type="component" value="Unassembled WGS sequence"/>
</dbReference>
<evidence type="ECO:0000313" key="2">
    <source>
        <dbReference type="EMBL" id="PQL91038.1"/>
    </source>
</evidence>
<dbReference type="InterPro" id="IPR010131">
    <property type="entry name" value="MdtP/NodT-like"/>
</dbReference>
<dbReference type="GO" id="GO:0015562">
    <property type="term" value="F:efflux transmembrane transporter activity"/>
    <property type="evidence" value="ECO:0007669"/>
    <property type="project" value="InterPro"/>
</dbReference>
<gene>
    <name evidence="2" type="ORF">C4S77_09290</name>
</gene>
<dbReference type="Gene3D" id="1.20.1600.10">
    <property type="entry name" value="Outer membrane efflux proteins (OEP)"/>
    <property type="match status" value="1"/>
</dbReference>
<evidence type="ECO:0008006" key="4">
    <source>
        <dbReference type="Google" id="ProtNLM"/>
    </source>
</evidence>
<reference evidence="2 3" key="1">
    <citation type="submission" date="2018-02" db="EMBL/GenBank/DDBJ databases">
        <title>Genome sequences of Apibacter spp., gut symbionts of Asian honey bees.</title>
        <authorList>
            <person name="Kwong W.K."/>
            <person name="Steele M.I."/>
            <person name="Moran N.A."/>
        </authorList>
    </citation>
    <scope>NUCLEOTIDE SEQUENCE [LARGE SCALE GENOMIC DNA]</scope>
    <source>
        <strain evidence="3">wkB301</strain>
    </source>
</reference>
<sequence length="423" mass="48972">MQKSLFCFSLLLFVNFFYTQNKNLTLADADDLLIKNNLSLLAARYEVDMAEANKIQARLFDNPDISFQVPAYSKDKGWFDLNGDYELTLQQAIKIAGKKKSGVNLAESQKQLANWQYELLVKQLIYAVHNSYFTIYYLQQSINKTSVEIEKIKTIIDALQVQYKKGNVTLNEVIRMTASYNSLSSDVLELQNTISGEQNNLRTLLLIKPEYELTPTPTTTELNKYSLQLINLNDAIDKSMAQHPEIKIAEAEIYMNQMQLKYEKKQVIPDLQLGIGFSKNGEYVKNETLANIGFSIPIFNRNQGNIKNAEYKIKQSEIEKKNQENIISNQIKLSFEKIKALENRYSHLDPEFEKQFDFLMTSVSDNYMKRNLSLLEFTDLIETYHEQIIQLNNLKLQKLLAYEELNYNTGYAIFNNNVIKPIN</sequence>
<organism evidence="2 3">
    <name type="scientific">Apibacter adventoris</name>
    <dbReference type="NCBI Taxonomy" id="1679466"/>
    <lineage>
        <taxon>Bacteria</taxon>
        <taxon>Pseudomonadati</taxon>
        <taxon>Bacteroidota</taxon>
        <taxon>Flavobacteriia</taxon>
        <taxon>Flavobacteriales</taxon>
        <taxon>Weeksellaceae</taxon>
        <taxon>Apibacter</taxon>
    </lineage>
</organism>
<dbReference type="InterPro" id="IPR003423">
    <property type="entry name" value="OMP_efflux"/>
</dbReference>
<dbReference type="PANTHER" id="PTHR30203:SF23">
    <property type="entry name" value="OUTER MEMBRANE EFFLUX PROTEIN"/>
    <property type="match status" value="1"/>
</dbReference>
<evidence type="ECO:0000256" key="1">
    <source>
        <dbReference type="ARBA" id="ARBA00007613"/>
    </source>
</evidence>
<proteinExistence type="inferred from homology"/>